<evidence type="ECO:0000313" key="3">
    <source>
        <dbReference type="Proteomes" id="UP000887581"/>
    </source>
</evidence>
<evidence type="ECO:0000313" key="4">
    <source>
        <dbReference type="WBParaSite" id="sdigi.contig127.g4883.t1"/>
    </source>
</evidence>
<dbReference type="AlphaFoldDB" id="A0A915PIV7"/>
<protein>
    <submittedName>
        <fullName evidence="4">Uncharacterized protein</fullName>
    </submittedName>
</protein>
<keyword evidence="2" id="KW-0472">Membrane</keyword>
<evidence type="ECO:0000256" key="1">
    <source>
        <dbReference type="SAM" id="MobiDB-lite"/>
    </source>
</evidence>
<accession>A0A915PIV7</accession>
<proteinExistence type="predicted"/>
<keyword evidence="3" id="KW-1185">Reference proteome</keyword>
<keyword evidence="2" id="KW-1133">Transmembrane helix</keyword>
<organism evidence="3 4">
    <name type="scientific">Setaria digitata</name>
    <dbReference type="NCBI Taxonomy" id="48799"/>
    <lineage>
        <taxon>Eukaryota</taxon>
        <taxon>Metazoa</taxon>
        <taxon>Ecdysozoa</taxon>
        <taxon>Nematoda</taxon>
        <taxon>Chromadorea</taxon>
        <taxon>Rhabditida</taxon>
        <taxon>Spirurina</taxon>
        <taxon>Spiruromorpha</taxon>
        <taxon>Filarioidea</taxon>
        <taxon>Setariidae</taxon>
        <taxon>Setaria</taxon>
    </lineage>
</organism>
<evidence type="ECO:0000256" key="2">
    <source>
        <dbReference type="SAM" id="Phobius"/>
    </source>
</evidence>
<feature type="transmembrane region" description="Helical" evidence="2">
    <location>
        <begin position="231"/>
        <end position="256"/>
    </location>
</feature>
<reference evidence="4" key="1">
    <citation type="submission" date="2022-11" db="UniProtKB">
        <authorList>
            <consortium name="WormBaseParasite"/>
        </authorList>
    </citation>
    <scope>IDENTIFICATION</scope>
</reference>
<sequence length="448" mass="50382">MEVSVAMGIIVIHTFCKLDLLKEKFTTLAKCVVVSQHRENEENSTATDEMITNEITLWTSTTTPCYYCDHGHLRDQYEEQYQIIANMTVAANAEDRKVFHNTDDGQKRWRAVITEAMELQQAKHYKQASSVYHSLVPKGDNNPAVDVQQKSIKGLASRSGLEEDTKILKTQCSTRTCTQTFVVLYNDKPIPAEIVVSDLSLLSLSRISARLRIPVESITTLLPHSHGKSQWWIIAVVLGLAAGIIAAGWLCLFIYYNSCGRPYATKPAQKPLINTIFLKDELIQTAENDNDVKYFDIQRRDSEGNKRQSPKAVASENGSISTMRKGIQDASAIDVISAAAITATSTEFVDTTTNKKCFVTTKSDSHHHHHHQQQQQLDYPISIVTRPRRREDPRIHKLRSLSDISVPTLKEIYMEEKLHPHPIPPTISGILEVKTVTEQMNGNPMSCL</sequence>
<name>A0A915PIV7_9BILA</name>
<feature type="region of interest" description="Disordered" evidence="1">
    <location>
        <begin position="300"/>
        <end position="320"/>
    </location>
</feature>
<dbReference type="WBParaSite" id="sdigi.contig127.g4883.t1">
    <property type="protein sequence ID" value="sdigi.contig127.g4883.t1"/>
    <property type="gene ID" value="sdigi.contig127.g4883"/>
</dbReference>
<keyword evidence="2" id="KW-0812">Transmembrane</keyword>
<dbReference type="Proteomes" id="UP000887581">
    <property type="component" value="Unplaced"/>
</dbReference>